<keyword evidence="3 10" id="KW-0812">Transmembrane</keyword>
<feature type="transmembrane region" description="Helical" evidence="10">
    <location>
        <begin position="33"/>
        <end position="52"/>
    </location>
</feature>
<proteinExistence type="inferred from homology"/>
<keyword evidence="10" id="KW-0406">Ion transport</keyword>
<evidence type="ECO:0000313" key="11">
    <source>
        <dbReference type="EMBL" id="RDB56251.1"/>
    </source>
</evidence>
<dbReference type="InterPro" id="IPR003691">
    <property type="entry name" value="FluC"/>
</dbReference>
<dbReference type="NCBIfam" id="TIGR00494">
    <property type="entry name" value="crcB"/>
    <property type="match status" value="1"/>
</dbReference>
<dbReference type="HAMAP" id="MF_00454">
    <property type="entry name" value="FluC"/>
    <property type="match status" value="1"/>
</dbReference>
<evidence type="ECO:0000256" key="3">
    <source>
        <dbReference type="ARBA" id="ARBA00022692"/>
    </source>
</evidence>
<dbReference type="RefSeq" id="WP_114620543.1">
    <property type="nucleotide sequence ID" value="NZ_PPTP01000003.1"/>
</dbReference>
<keyword evidence="10" id="KW-0915">Sodium</keyword>
<keyword evidence="12" id="KW-1185">Reference proteome</keyword>
<keyword evidence="10" id="KW-0479">Metal-binding</keyword>
<comment type="catalytic activity">
    <reaction evidence="8">
        <text>fluoride(in) = fluoride(out)</text>
        <dbReference type="Rhea" id="RHEA:76159"/>
        <dbReference type="ChEBI" id="CHEBI:17051"/>
    </reaction>
    <physiologicalReaction direction="left-to-right" evidence="8">
        <dbReference type="Rhea" id="RHEA:76160"/>
    </physiologicalReaction>
</comment>
<evidence type="ECO:0000256" key="7">
    <source>
        <dbReference type="ARBA" id="ARBA00035120"/>
    </source>
</evidence>
<feature type="binding site" evidence="10">
    <location>
        <position position="73"/>
    </location>
    <ligand>
        <name>Na(+)</name>
        <dbReference type="ChEBI" id="CHEBI:29101"/>
        <note>structural</note>
    </ligand>
</feature>
<evidence type="ECO:0000256" key="8">
    <source>
        <dbReference type="ARBA" id="ARBA00035585"/>
    </source>
</evidence>
<dbReference type="GO" id="GO:0005886">
    <property type="term" value="C:plasma membrane"/>
    <property type="evidence" value="ECO:0007669"/>
    <property type="project" value="UniProtKB-SubCell"/>
</dbReference>
<feature type="binding site" evidence="10">
    <location>
        <position position="76"/>
    </location>
    <ligand>
        <name>Na(+)</name>
        <dbReference type="ChEBI" id="CHEBI:29101"/>
        <note>structural</note>
    </ligand>
</feature>
<evidence type="ECO:0000256" key="4">
    <source>
        <dbReference type="ARBA" id="ARBA00022989"/>
    </source>
</evidence>
<comment type="caution">
    <text evidence="11">The sequence shown here is derived from an EMBL/GenBank/DDBJ whole genome shotgun (WGS) entry which is preliminary data.</text>
</comment>
<evidence type="ECO:0000256" key="2">
    <source>
        <dbReference type="ARBA" id="ARBA00022475"/>
    </source>
</evidence>
<dbReference type="GO" id="GO:0140114">
    <property type="term" value="P:cellular detoxification of fluoride"/>
    <property type="evidence" value="ECO:0007669"/>
    <property type="project" value="UniProtKB-UniRule"/>
</dbReference>
<organism evidence="11 12">
    <name type="scientific">Senegalimassilia anaerobia</name>
    <dbReference type="NCBI Taxonomy" id="1473216"/>
    <lineage>
        <taxon>Bacteria</taxon>
        <taxon>Bacillati</taxon>
        <taxon>Actinomycetota</taxon>
        <taxon>Coriobacteriia</taxon>
        <taxon>Coriobacteriales</taxon>
        <taxon>Coriobacteriaceae</taxon>
        <taxon>Senegalimassilia</taxon>
    </lineage>
</organism>
<keyword evidence="6 10" id="KW-0407">Ion channel</keyword>
<name>A0A369L9B8_9ACTN</name>
<gene>
    <name evidence="10 11" type="primary">crcB</name>
    <name evidence="10" type="synonym">fluC</name>
    <name evidence="11" type="ORF">C1880_05115</name>
</gene>
<keyword evidence="10" id="KW-0813">Transport</keyword>
<accession>A0A369L9B8</accession>
<reference evidence="11 12" key="1">
    <citation type="journal article" date="2018" name="Elife">
        <title>Discovery and characterization of a prevalent human gut bacterial enzyme sufficient for the inactivation of a family of plant toxins.</title>
        <authorList>
            <person name="Koppel N."/>
            <person name="Bisanz J.E."/>
            <person name="Pandelia M.E."/>
            <person name="Turnbaugh P.J."/>
            <person name="Balskus E.P."/>
        </authorList>
    </citation>
    <scope>NUCLEOTIDE SEQUENCE [LARGE SCALE GENOMIC DNA]</scope>
    <source>
        <strain evidence="12">anaerobia AP69FAA</strain>
    </source>
</reference>
<protein>
    <recommendedName>
        <fullName evidence="10">Fluoride-specific ion channel FluC</fullName>
    </recommendedName>
</protein>
<comment type="activity regulation">
    <text evidence="10">Na(+) is not transported, but it plays an essential structural role and its presence is essential for fluoride channel function.</text>
</comment>
<evidence type="ECO:0000256" key="1">
    <source>
        <dbReference type="ARBA" id="ARBA00004651"/>
    </source>
</evidence>
<dbReference type="GO" id="GO:0046872">
    <property type="term" value="F:metal ion binding"/>
    <property type="evidence" value="ECO:0007669"/>
    <property type="project" value="UniProtKB-KW"/>
</dbReference>
<evidence type="ECO:0000313" key="12">
    <source>
        <dbReference type="Proteomes" id="UP000253792"/>
    </source>
</evidence>
<comment type="similarity">
    <text evidence="7 10">Belongs to the fluoride channel Fluc/FEX (TC 1.A.43) family.</text>
</comment>
<dbReference type="PANTHER" id="PTHR28259:SF1">
    <property type="entry name" value="FLUORIDE EXPORT PROTEIN 1-RELATED"/>
    <property type="match status" value="1"/>
</dbReference>
<dbReference type="OrthoDB" id="5148600at2"/>
<keyword evidence="5 10" id="KW-0472">Membrane</keyword>
<dbReference type="GO" id="GO:0062054">
    <property type="term" value="F:fluoride channel activity"/>
    <property type="evidence" value="ECO:0007669"/>
    <property type="project" value="UniProtKB-UniRule"/>
</dbReference>
<keyword evidence="4 10" id="KW-1133">Transmembrane helix</keyword>
<keyword evidence="2 10" id="KW-1003">Cell membrane</keyword>
<evidence type="ECO:0000256" key="5">
    <source>
        <dbReference type="ARBA" id="ARBA00023136"/>
    </source>
</evidence>
<sequence>MIAALCVGAGGFCGAIARYLLGLLPYQGQFPLITFVINFTGAVAIGAVVEAASVRPGMLPPNAVLFLKTGLCGGFTTFSTFSLETLCLLERGEYAIGGAYALGSLAVCVLGVVAGKMLVRWVLGAQAA</sequence>
<feature type="transmembrane region" description="Helical" evidence="10">
    <location>
        <begin position="94"/>
        <end position="114"/>
    </location>
</feature>
<evidence type="ECO:0000256" key="10">
    <source>
        <dbReference type="HAMAP-Rule" id="MF_00454"/>
    </source>
</evidence>
<feature type="transmembrane region" description="Helical" evidence="10">
    <location>
        <begin position="64"/>
        <end position="82"/>
    </location>
</feature>
<dbReference type="EMBL" id="PPTP01000003">
    <property type="protein sequence ID" value="RDB56251.1"/>
    <property type="molecule type" value="Genomic_DNA"/>
</dbReference>
<evidence type="ECO:0000256" key="6">
    <source>
        <dbReference type="ARBA" id="ARBA00023303"/>
    </source>
</evidence>
<comment type="subcellular location">
    <subcellularLocation>
        <location evidence="1 10">Cell membrane</location>
        <topology evidence="1 10">Multi-pass membrane protein</topology>
    </subcellularLocation>
</comment>
<dbReference type="Proteomes" id="UP000253792">
    <property type="component" value="Unassembled WGS sequence"/>
</dbReference>
<dbReference type="Pfam" id="PF02537">
    <property type="entry name" value="CRCB"/>
    <property type="match status" value="1"/>
</dbReference>
<dbReference type="STRING" id="1034345.GCA_000236865_00572"/>
<evidence type="ECO:0000256" key="9">
    <source>
        <dbReference type="ARBA" id="ARBA00049940"/>
    </source>
</evidence>
<comment type="function">
    <text evidence="9 10">Fluoride-specific ion channel. Important for reducing fluoride concentration in the cell, thus reducing its toxicity.</text>
</comment>
<dbReference type="PANTHER" id="PTHR28259">
    <property type="entry name" value="FLUORIDE EXPORT PROTEIN 1-RELATED"/>
    <property type="match status" value="1"/>
</dbReference>
<dbReference type="AlphaFoldDB" id="A0A369L9B8"/>